<evidence type="ECO:0000313" key="6">
    <source>
        <dbReference type="Proteomes" id="UP000011721"/>
    </source>
</evidence>
<dbReference type="PROSITE" id="PS00903">
    <property type="entry name" value="CYT_DCMP_DEAMINASES_1"/>
    <property type="match status" value="1"/>
</dbReference>
<evidence type="ECO:0000256" key="3">
    <source>
        <dbReference type="ARBA" id="ARBA00022833"/>
    </source>
</evidence>
<dbReference type="Pfam" id="PF00383">
    <property type="entry name" value="dCMP_cyt_deam_1"/>
    <property type="match status" value="1"/>
</dbReference>
<gene>
    <name evidence="5" type="ordered locus">UWK_02303</name>
</gene>
<dbReference type="PANTHER" id="PTHR11079:SF149">
    <property type="entry name" value="TRNA-SPECIFIC ADENOSINE DEAMINASE 2"/>
    <property type="match status" value="1"/>
</dbReference>
<keyword evidence="6" id="KW-1185">Reference proteome</keyword>
<dbReference type="GO" id="GO:0052717">
    <property type="term" value="F:tRNA-specific adenosine-34 deaminase activity"/>
    <property type="evidence" value="ECO:0007669"/>
    <property type="project" value="TreeGrafter"/>
</dbReference>
<dbReference type="PANTHER" id="PTHR11079">
    <property type="entry name" value="CYTOSINE DEAMINASE FAMILY MEMBER"/>
    <property type="match status" value="1"/>
</dbReference>
<evidence type="ECO:0000259" key="4">
    <source>
        <dbReference type="PROSITE" id="PS51747"/>
    </source>
</evidence>
<dbReference type="Proteomes" id="UP000011721">
    <property type="component" value="Chromosome"/>
</dbReference>
<dbReference type="InterPro" id="IPR002125">
    <property type="entry name" value="CMP_dCMP_dom"/>
</dbReference>
<dbReference type="CDD" id="cd01285">
    <property type="entry name" value="nucleoside_deaminase"/>
    <property type="match status" value="1"/>
</dbReference>
<sequence length="168" mass="18782">MNHEKYMQIALDQATEALRQGEFPVGAILVEGGRVVASGRRIHSRGFAAAVNEIDHAEIVALRTFLSQGQIVKPGELVVYSTMEPCLMCYSTMILNGIRHIVYAYEDVMGGGTNLPLKQLNPLYAEMDVVITPNVLREQSLALFQEFFANPENTYWKDSILANYTLNQ</sequence>
<dbReference type="OrthoDB" id="9802676at2"/>
<reference evidence="6" key="1">
    <citation type="journal article" date="2013" name="Stand. Genomic Sci.">
        <title>Complete genome sequence of Desulfocapsa sulfexigens, a marine deltaproteobacterium specialized in disproportionating inorganic sulfur compounds.</title>
        <authorList>
            <person name="Finster K.W."/>
            <person name="Kjeldsen K.U."/>
            <person name="Kube M."/>
            <person name="Reinhardt R."/>
            <person name="Mussmann M."/>
            <person name="Amann R."/>
            <person name="Schreiber L."/>
        </authorList>
    </citation>
    <scope>NUCLEOTIDE SEQUENCE [LARGE SCALE GENOMIC DNA]</scope>
    <source>
        <strain evidence="6">DSM 10523 / SB164P1</strain>
    </source>
</reference>
<dbReference type="InterPro" id="IPR016193">
    <property type="entry name" value="Cytidine_deaminase-like"/>
</dbReference>
<dbReference type="InterPro" id="IPR016192">
    <property type="entry name" value="APOBEC/CMP_deaminase_Zn-bd"/>
</dbReference>
<keyword evidence="2" id="KW-0378">Hydrolase</keyword>
<evidence type="ECO:0000256" key="1">
    <source>
        <dbReference type="ARBA" id="ARBA00022723"/>
    </source>
</evidence>
<proteinExistence type="predicted"/>
<dbReference type="PATRIC" id="fig|1167006.5.peg.2499"/>
<evidence type="ECO:0000256" key="2">
    <source>
        <dbReference type="ARBA" id="ARBA00022801"/>
    </source>
</evidence>
<keyword evidence="3" id="KW-0862">Zinc</keyword>
<dbReference type="SUPFAM" id="SSF53927">
    <property type="entry name" value="Cytidine deaminase-like"/>
    <property type="match status" value="1"/>
</dbReference>
<dbReference type="RefSeq" id="WP_015404531.1">
    <property type="nucleotide sequence ID" value="NC_020304.1"/>
</dbReference>
<dbReference type="HOGENOM" id="CLU_025810_3_2_7"/>
<dbReference type="EMBL" id="CP003985">
    <property type="protein sequence ID" value="AGF78843.1"/>
    <property type="molecule type" value="Genomic_DNA"/>
</dbReference>
<name>M1P5S4_DESSD</name>
<dbReference type="GO" id="GO:0002100">
    <property type="term" value="P:tRNA wobble adenosine to inosine editing"/>
    <property type="evidence" value="ECO:0007669"/>
    <property type="project" value="TreeGrafter"/>
</dbReference>
<dbReference type="PROSITE" id="PS51747">
    <property type="entry name" value="CYT_DCMP_DEAMINASES_2"/>
    <property type="match status" value="1"/>
</dbReference>
<dbReference type="Gene3D" id="3.40.140.10">
    <property type="entry name" value="Cytidine Deaminase, domain 2"/>
    <property type="match status" value="1"/>
</dbReference>
<organism evidence="5 6">
    <name type="scientific">Desulfocapsa sulfexigens (strain DSM 10523 / SB164P1)</name>
    <dbReference type="NCBI Taxonomy" id="1167006"/>
    <lineage>
        <taxon>Bacteria</taxon>
        <taxon>Pseudomonadati</taxon>
        <taxon>Thermodesulfobacteriota</taxon>
        <taxon>Desulfobulbia</taxon>
        <taxon>Desulfobulbales</taxon>
        <taxon>Desulfocapsaceae</taxon>
        <taxon>Desulfocapsa</taxon>
    </lineage>
</organism>
<dbReference type="GO" id="GO:0008270">
    <property type="term" value="F:zinc ion binding"/>
    <property type="evidence" value="ECO:0007669"/>
    <property type="project" value="InterPro"/>
</dbReference>
<keyword evidence="1" id="KW-0479">Metal-binding</keyword>
<evidence type="ECO:0000313" key="5">
    <source>
        <dbReference type="EMBL" id="AGF78843.1"/>
    </source>
</evidence>
<dbReference type="KEGG" id="dsf:UWK_02303"/>
<protein>
    <submittedName>
        <fullName evidence="5">Cytosine/adenosine deaminase</fullName>
    </submittedName>
</protein>
<feature type="domain" description="CMP/dCMP-type deaminase" evidence="4">
    <location>
        <begin position="1"/>
        <end position="114"/>
    </location>
</feature>
<dbReference type="STRING" id="1167006.UWK_02303"/>
<dbReference type="AlphaFoldDB" id="M1P5S4"/>
<dbReference type="eggNOG" id="COG0590">
    <property type="taxonomic scope" value="Bacteria"/>
</dbReference>
<accession>M1P5S4</accession>